<protein>
    <submittedName>
        <fullName evidence="2">Uncharacterized protein</fullName>
    </submittedName>
</protein>
<feature type="compositionally biased region" description="Basic and acidic residues" evidence="1">
    <location>
        <begin position="411"/>
        <end position="422"/>
    </location>
</feature>
<feature type="region of interest" description="Disordered" evidence="1">
    <location>
        <begin position="401"/>
        <end position="422"/>
    </location>
</feature>
<reference evidence="2" key="2">
    <citation type="submission" date="2020-11" db="EMBL/GenBank/DDBJ databases">
        <authorList>
            <person name="McCartney M.A."/>
            <person name="Auch B."/>
            <person name="Kono T."/>
            <person name="Mallez S."/>
            <person name="Becker A."/>
            <person name="Gohl D.M."/>
            <person name="Silverstein K.A.T."/>
            <person name="Koren S."/>
            <person name="Bechman K.B."/>
            <person name="Herman A."/>
            <person name="Abrahante J.E."/>
            <person name="Garbe J."/>
        </authorList>
    </citation>
    <scope>NUCLEOTIDE SEQUENCE</scope>
    <source>
        <strain evidence="2">Duluth1</strain>
        <tissue evidence="2">Whole animal</tissue>
    </source>
</reference>
<accession>A0A9D4NAB8</accession>
<sequence>MCNMDENKAVGESSDILRDEVECDDEAVQGVISAQREKIMTMRRLKRGMSTEIKGLNKVTITMKRQASFAEELQYLDGRQNENKLPKQTITKPPNSSSEIRSTLLIKNVSLKQKPLKETKQFRCEDEQKSLMGVATPDIHHIVGKYKPGPKSKRKLLNGCDNGPKIKSCRKSYDKSSEYITLQQLMDHCLHRYYRLKGANWECSSDAALKLLTKKYNSLKLLFSRTLVLQLKRVKLKIHPAMPPVKLQNESKGLTHCSSYESDDNKICHSRTQIKSVNPLVDPRVMSMSKALQSSNSGKVGIEKTFKSAPTLKKVKKDIKTKETGRKSLMSRPDWSKFKEKLKEANSRLISKKKDGLIIGKTLGNASLYANNTCSGLTSAPFVQAKLPHFRIPRKVLETDPSDSKLTIDSTTDKQKEQDTSKHDNIFDRFKCDNLAESKSNGGKKTIENFVLDGYTIEITRDSPVDVTMQEVSDDDDVAPETDIEHNASLLSEEIHKNIKHETLTVEESDENGIVDIENVSDEAHSTESVEQTCVETSKSNSGNCMSVSSLNIEGRNVVEIEDEQSSYEISETDKDKRNPTKDDINTTLQKMLHHIEHFGTDVNAVDDIVSSVLDGALQHVEDYSQFQIVENPDLQSKVSLQHPSKLGKVTNHSENRSQRCKCSYLHFDNLEQQGNDNKVVKCLCEVSTRENKQKEFTRCNDNTDFVINNKNDLHLKCQQCVEDDIILVEEVFTKKDCTCRNISAFKSANSNTLTPNLSSLSGHMNKKQQHCFLCKDAAYKISEYTNSPRDISREKSNKCTCEKHIPSLKGIKPKFVNTFVEMTETDSSAAKLEMDAKQVIVEDSETDDEIESDCNSANEVSTKLINLNEKTTAKTKTFSMPTKEVNKSAKTLEPTSAPTCTQCKDKDGKGQPYSDVYVMRKGVSREPLTSRHRCICRRVSQEPWMPTFRG</sequence>
<gene>
    <name evidence="2" type="ORF">DPMN_016030</name>
</gene>
<dbReference type="AlphaFoldDB" id="A0A9D4NAB8"/>
<name>A0A9D4NAB8_DREPO</name>
<dbReference type="Proteomes" id="UP000828390">
    <property type="component" value="Unassembled WGS sequence"/>
</dbReference>
<keyword evidence="3" id="KW-1185">Reference proteome</keyword>
<evidence type="ECO:0000313" key="3">
    <source>
        <dbReference type="Proteomes" id="UP000828390"/>
    </source>
</evidence>
<organism evidence="2 3">
    <name type="scientific">Dreissena polymorpha</name>
    <name type="common">Zebra mussel</name>
    <name type="synonym">Mytilus polymorpha</name>
    <dbReference type="NCBI Taxonomy" id="45954"/>
    <lineage>
        <taxon>Eukaryota</taxon>
        <taxon>Metazoa</taxon>
        <taxon>Spiralia</taxon>
        <taxon>Lophotrochozoa</taxon>
        <taxon>Mollusca</taxon>
        <taxon>Bivalvia</taxon>
        <taxon>Autobranchia</taxon>
        <taxon>Heteroconchia</taxon>
        <taxon>Euheterodonta</taxon>
        <taxon>Imparidentia</taxon>
        <taxon>Neoheterodontei</taxon>
        <taxon>Myida</taxon>
        <taxon>Dreissenoidea</taxon>
        <taxon>Dreissenidae</taxon>
        <taxon>Dreissena</taxon>
    </lineage>
</organism>
<comment type="caution">
    <text evidence="2">The sequence shown here is derived from an EMBL/GenBank/DDBJ whole genome shotgun (WGS) entry which is preliminary data.</text>
</comment>
<reference evidence="2" key="1">
    <citation type="journal article" date="2019" name="bioRxiv">
        <title>The Genome of the Zebra Mussel, Dreissena polymorpha: A Resource for Invasive Species Research.</title>
        <authorList>
            <person name="McCartney M.A."/>
            <person name="Auch B."/>
            <person name="Kono T."/>
            <person name="Mallez S."/>
            <person name="Zhang Y."/>
            <person name="Obille A."/>
            <person name="Becker A."/>
            <person name="Abrahante J.E."/>
            <person name="Garbe J."/>
            <person name="Badalamenti J.P."/>
            <person name="Herman A."/>
            <person name="Mangelson H."/>
            <person name="Liachko I."/>
            <person name="Sullivan S."/>
            <person name="Sone E.D."/>
            <person name="Koren S."/>
            <person name="Silverstein K.A.T."/>
            <person name="Beckman K.B."/>
            <person name="Gohl D.M."/>
        </authorList>
    </citation>
    <scope>NUCLEOTIDE SEQUENCE</scope>
    <source>
        <strain evidence="2">Duluth1</strain>
        <tissue evidence="2">Whole animal</tissue>
    </source>
</reference>
<dbReference type="OrthoDB" id="432970at2759"/>
<evidence type="ECO:0000313" key="2">
    <source>
        <dbReference type="EMBL" id="KAH3891920.1"/>
    </source>
</evidence>
<evidence type="ECO:0000256" key="1">
    <source>
        <dbReference type="SAM" id="MobiDB-lite"/>
    </source>
</evidence>
<dbReference type="EMBL" id="JAIWYP010000001">
    <property type="protein sequence ID" value="KAH3891920.1"/>
    <property type="molecule type" value="Genomic_DNA"/>
</dbReference>
<proteinExistence type="predicted"/>